<dbReference type="SUPFAM" id="SSF56436">
    <property type="entry name" value="C-type lectin-like"/>
    <property type="match status" value="1"/>
</dbReference>
<keyword evidence="4" id="KW-1185">Reference proteome</keyword>
<dbReference type="Ensembl" id="ENSSDUT00000007740.1">
    <property type="protein sequence ID" value="ENSSDUP00000007599.1"/>
    <property type="gene ID" value="ENSSDUG00000005579.1"/>
</dbReference>
<dbReference type="PROSITE" id="PS50041">
    <property type="entry name" value="C_TYPE_LECTIN_2"/>
    <property type="match status" value="1"/>
</dbReference>
<dbReference type="SMART" id="SM00034">
    <property type="entry name" value="CLECT"/>
    <property type="match status" value="1"/>
</dbReference>
<dbReference type="Gene3D" id="3.10.100.10">
    <property type="entry name" value="Mannose-Binding Protein A, subunit A"/>
    <property type="match status" value="1"/>
</dbReference>
<evidence type="ECO:0000256" key="1">
    <source>
        <dbReference type="SAM" id="Phobius"/>
    </source>
</evidence>
<dbReference type="InterPro" id="IPR016186">
    <property type="entry name" value="C-type_lectin-like/link_sf"/>
</dbReference>
<keyword evidence="1" id="KW-0472">Membrane</keyword>
<feature type="transmembrane region" description="Helical" evidence="1">
    <location>
        <begin position="6"/>
        <end position="24"/>
    </location>
</feature>
<dbReference type="PANTHER" id="PTHR45784">
    <property type="entry name" value="C-TYPE LECTIN DOMAIN FAMILY 20 MEMBER A-RELATED"/>
    <property type="match status" value="1"/>
</dbReference>
<name>A0A3B4TMX2_SERDU</name>
<reference evidence="3" key="2">
    <citation type="submission" date="2025-09" db="UniProtKB">
        <authorList>
            <consortium name="Ensembl"/>
        </authorList>
    </citation>
    <scope>IDENTIFICATION</scope>
</reference>
<dbReference type="Proteomes" id="UP000261420">
    <property type="component" value="Unplaced"/>
</dbReference>
<dbReference type="Pfam" id="PF00059">
    <property type="entry name" value="Lectin_C"/>
    <property type="match status" value="1"/>
</dbReference>
<dbReference type="InterPro" id="IPR016187">
    <property type="entry name" value="CTDL_fold"/>
</dbReference>
<dbReference type="PANTHER" id="PTHR45784:SF3">
    <property type="entry name" value="C-TYPE LECTIN DOMAIN FAMILY 4 MEMBER K-LIKE-RELATED"/>
    <property type="match status" value="1"/>
</dbReference>
<sequence length="169" mass="19851">MLDLFHVSIFSIFSLLLLLSLLLFSIKLIKCFVFTFTTITMNVPSVRILIKFINFKCHRTYTFITNKVTWMDAQIYCRTHYTGLATIENARENEEVRSKISGQAWIGLYREPWRWSDKRSSYFRNWKHGHPNNNGGGKHCAAESPGHGWVDRDCNSKFSFWCRKGEKKT</sequence>
<dbReference type="InterPro" id="IPR001304">
    <property type="entry name" value="C-type_lectin-like"/>
</dbReference>
<feature type="domain" description="C-type lectin" evidence="2">
    <location>
        <begin position="59"/>
        <end position="163"/>
    </location>
</feature>
<evidence type="ECO:0000313" key="4">
    <source>
        <dbReference type="Proteomes" id="UP000261420"/>
    </source>
</evidence>
<evidence type="ECO:0000259" key="2">
    <source>
        <dbReference type="PROSITE" id="PS50041"/>
    </source>
</evidence>
<organism evidence="3 4">
    <name type="scientific">Seriola dumerili</name>
    <name type="common">Greater amberjack</name>
    <name type="synonym">Caranx dumerili</name>
    <dbReference type="NCBI Taxonomy" id="41447"/>
    <lineage>
        <taxon>Eukaryota</taxon>
        <taxon>Metazoa</taxon>
        <taxon>Chordata</taxon>
        <taxon>Craniata</taxon>
        <taxon>Vertebrata</taxon>
        <taxon>Euteleostomi</taxon>
        <taxon>Actinopterygii</taxon>
        <taxon>Neopterygii</taxon>
        <taxon>Teleostei</taxon>
        <taxon>Neoteleostei</taxon>
        <taxon>Acanthomorphata</taxon>
        <taxon>Carangaria</taxon>
        <taxon>Carangiformes</taxon>
        <taxon>Carangidae</taxon>
        <taxon>Seriola</taxon>
    </lineage>
</organism>
<evidence type="ECO:0000313" key="3">
    <source>
        <dbReference type="Ensembl" id="ENSSDUP00000007599.1"/>
    </source>
</evidence>
<keyword evidence="1" id="KW-1133">Transmembrane helix</keyword>
<dbReference type="AlphaFoldDB" id="A0A3B4TMX2"/>
<reference evidence="3" key="1">
    <citation type="submission" date="2025-08" db="UniProtKB">
        <authorList>
            <consortium name="Ensembl"/>
        </authorList>
    </citation>
    <scope>IDENTIFICATION</scope>
</reference>
<proteinExistence type="predicted"/>
<keyword evidence="1" id="KW-0812">Transmembrane</keyword>
<protein>
    <recommendedName>
        <fullName evidence="2">C-type lectin domain-containing protein</fullName>
    </recommendedName>
</protein>
<dbReference type="OMA" id="ISGQAWI"/>
<accession>A0A3B4TMX2</accession>
<dbReference type="GeneTree" id="ENSGT00940000163911"/>